<evidence type="ECO:0000256" key="1">
    <source>
        <dbReference type="SAM" id="MobiDB-lite"/>
    </source>
</evidence>
<organism evidence="2">
    <name type="scientific">Chromera velia CCMP2878</name>
    <dbReference type="NCBI Taxonomy" id="1169474"/>
    <lineage>
        <taxon>Eukaryota</taxon>
        <taxon>Sar</taxon>
        <taxon>Alveolata</taxon>
        <taxon>Colpodellida</taxon>
        <taxon>Chromeraceae</taxon>
        <taxon>Chromera</taxon>
    </lineage>
</organism>
<gene>
    <name evidence="2" type="ORF">Cvel_20068</name>
</gene>
<feature type="region of interest" description="Disordered" evidence="1">
    <location>
        <begin position="1"/>
        <end position="47"/>
    </location>
</feature>
<dbReference type="AlphaFoldDB" id="A0A0G4G4A4"/>
<dbReference type="VEuPathDB" id="CryptoDB:Cvel_20068"/>
<dbReference type="InterPro" id="IPR046341">
    <property type="entry name" value="SET_dom_sf"/>
</dbReference>
<dbReference type="PhylomeDB" id="A0A0G4G4A4"/>
<dbReference type="EMBL" id="CDMZ01000855">
    <property type="protein sequence ID" value="CEM22737.1"/>
    <property type="molecule type" value="Genomic_DNA"/>
</dbReference>
<feature type="compositionally biased region" description="Basic and acidic residues" evidence="1">
    <location>
        <begin position="220"/>
        <end position="232"/>
    </location>
</feature>
<sequence length="232" mass="25117">MQTELGGSKEAGRVCEAPHSSNFARAQECTDQRLPTTAGHEERERTASASLSLGVMPLADSSKCQNWPLHSGPMEPSGLKVCLCQGTRMGLISLAVYHPGQLVAEIWGDVYKRTSSDGTETEPPVPSSDALVKRVDFDSFVFVLKDKTCAASHGARGTLEEANCEARVLLCDGLPRAGLFAVREILPQHEIVYRCGDVRLPEPSDRDEERGGLSHSALRRVSDSAERSPRGS</sequence>
<proteinExistence type="predicted"/>
<feature type="compositionally biased region" description="Basic and acidic residues" evidence="1">
    <location>
        <begin position="201"/>
        <end position="212"/>
    </location>
</feature>
<evidence type="ECO:0000313" key="2">
    <source>
        <dbReference type="EMBL" id="CEM22737.1"/>
    </source>
</evidence>
<name>A0A0G4G4A4_9ALVE</name>
<reference evidence="2" key="1">
    <citation type="submission" date="2014-11" db="EMBL/GenBank/DDBJ databases">
        <authorList>
            <person name="Otto D Thomas"/>
            <person name="Naeem Raeece"/>
        </authorList>
    </citation>
    <scope>NUCLEOTIDE SEQUENCE</scope>
</reference>
<dbReference type="Gene3D" id="2.170.270.10">
    <property type="entry name" value="SET domain"/>
    <property type="match status" value="1"/>
</dbReference>
<protein>
    <submittedName>
        <fullName evidence="2">Uncharacterized protein</fullName>
    </submittedName>
</protein>
<feature type="region of interest" description="Disordered" evidence="1">
    <location>
        <begin position="201"/>
        <end position="232"/>
    </location>
</feature>
<accession>A0A0G4G4A4</accession>
<dbReference type="SUPFAM" id="SSF82199">
    <property type="entry name" value="SET domain"/>
    <property type="match status" value="1"/>
</dbReference>